<organism evidence="5 6">
    <name type="scientific">Capsaspora owczarzaki (strain ATCC 30864)</name>
    <dbReference type="NCBI Taxonomy" id="595528"/>
    <lineage>
        <taxon>Eukaryota</taxon>
        <taxon>Filasterea</taxon>
        <taxon>Capsaspora</taxon>
    </lineage>
</organism>
<dbReference type="CDD" id="cd04519">
    <property type="entry name" value="RasGAP"/>
    <property type="match status" value="1"/>
</dbReference>
<dbReference type="SMART" id="SM00239">
    <property type="entry name" value="C2"/>
    <property type="match status" value="2"/>
</dbReference>
<feature type="domain" description="C2" evidence="3">
    <location>
        <begin position="1"/>
        <end position="108"/>
    </location>
</feature>
<dbReference type="PROSITE" id="PS00509">
    <property type="entry name" value="RAS_GTPASE_ACTIV_1"/>
    <property type="match status" value="1"/>
</dbReference>
<evidence type="ECO:0000313" key="5">
    <source>
        <dbReference type="EMBL" id="KJE93622.1"/>
    </source>
</evidence>
<evidence type="ECO:0000259" key="3">
    <source>
        <dbReference type="PROSITE" id="PS50004"/>
    </source>
</evidence>
<dbReference type="OMA" id="FLHYSKI"/>
<feature type="domain" description="C2" evidence="3">
    <location>
        <begin position="118"/>
        <end position="240"/>
    </location>
</feature>
<reference evidence="6" key="1">
    <citation type="submission" date="2011-02" db="EMBL/GenBank/DDBJ databases">
        <title>The Genome Sequence of Capsaspora owczarzaki ATCC 30864.</title>
        <authorList>
            <person name="Russ C."/>
            <person name="Cuomo C."/>
            <person name="Burger G."/>
            <person name="Gray M.W."/>
            <person name="Holland P.W.H."/>
            <person name="King N."/>
            <person name="Lang F.B.F."/>
            <person name="Roger A.J."/>
            <person name="Ruiz-Trillo I."/>
            <person name="Young S.K."/>
            <person name="Zeng Q."/>
            <person name="Gargeya S."/>
            <person name="Alvarado L."/>
            <person name="Berlin A."/>
            <person name="Chapman S.B."/>
            <person name="Chen Z."/>
            <person name="Freedman E."/>
            <person name="Gellesch M."/>
            <person name="Goldberg J."/>
            <person name="Griggs A."/>
            <person name="Gujja S."/>
            <person name="Heilman E."/>
            <person name="Heiman D."/>
            <person name="Howarth C."/>
            <person name="Mehta T."/>
            <person name="Neiman D."/>
            <person name="Pearson M."/>
            <person name="Roberts A."/>
            <person name="Saif S."/>
            <person name="Shea T."/>
            <person name="Shenoy N."/>
            <person name="Sisk P."/>
            <person name="Stolte C."/>
            <person name="Sykes S."/>
            <person name="White J."/>
            <person name="Yandava C."/>
            <person name="Haas B."/>
            <person name="Nusbaum C."/>
            <person name="Birren B."/>
        </authorList>
    </citation>
    <scope>NUCLEOTIDE SEQUENCE</scope>
    <source>
        <strain evidence="6">ATCC 30864</strain>
    </source>
</reference>
<keyword evidence="6" id="KW-1185">Reference proteome</keyword>
<evidence type="ECO:0000256" key="1">
    <source>
        <dbReference type="ARBA" id="ARBA00022468"/>
    </source>
</evidence>
<dbReference type="PhylomeDB" id="A0A0D2VRU1"/>
<dbReference type="InParanoid" id="A0A0D2VRU1"/>
<dbReference type="InterPro" id="IPR023152">
    <property type="entry name" value="RasGAP_CS"/>
</dbReference>
<dbReference type="RefSeq" id="XP_004348209.1">
    <property type="nucleotide sequence ID" value="XM_004348159.2"/>
</dbReference>
<sequence length="655" mass="74904">MSLLRQDNTLFVNVIEGKGMRNGEVKDAYCTIRFDDPKDLVRTQTQYGTPTPVWGEEYHFEVYPNFQELCLVVFDHPDSSKADGRPVGKVCVSKQALRADPQECEQWFPMTRVEDYHTPGKVQVQVLKRKSKNGVDIDVGILELRALDGAQLYDTCSTYFEVALFRRNQRVSNKLRTATAKHIPQSYINETFEFHVPDDTGIEVKILYYKYHRWRPNGMLGRCVVPLSQIPLKVPLTAFYDLEPKSSPENNELGLLKFKYKYTEEFILPLQEYEELLDLLLDEQLAVIIALGKLATDREDVARTLLRIFDGKTVTPKYVRLMYMLDIKHTVAANDVNLLFRGNSIGTKTVEMYMKLVGQQYLTAVLKPLIKGIYDCPQSCEVDPTKLAPGEDLAANQEQLRKHLSHCFEVIFASKDRIPPRFRELFHEMRKTVAAHFSEARVPMHAVSGFLFLRFFCPAILSPKIFKVHDDHPNKTAKRALVLVAKHIQRLATLTEGSVGKEDLLRESEEVLESQRQGMYRFIDALSSEPEELPPRIGLNLDLEKELACIHRHLNRTRDKLEKYHASHEGLNIEKLFPVLDKLNLTRDERLSEMQAMQKSADEDSRPRLRSMYTSLPTTTPTGPNSSESRSRSASASLLQLDKIDVAEVEGATAN</sequence>
<dbReference type="PROSITE" id="PS50004">
    <property type="entry name" value="C2"/>
    <property type="match status" value="2"/>
</dbReference>
<dbReference type="InterPro" id="IPR000008">
    <property type="entry name" value="C2_dom"/>
</dbReference>
<gene>
    <name evidence="5" type="ORF">CAOG_004381</name>
</gene>
<dbReference type="InterPro" id="IPR001936">
    <property type="entry name" value="RasGAP_dom"/>
</dbReference>
<evidence type="ECO:0000313" key="6">
    <source>
        <dbReference type="Proteomes" id="UP000008743"/>
    </source>
</evidence>
<feature type="domain" description="Ras-GAP" evidence="4">
    <location>
        <begin position="297"/>
        <end position="493"/>
    </location>
</feature>
<accession>A0A0D2VRU1</accession>
<dbReference type="InterPro" id="IPR008936">
    <property type="entry name" value="Rho_GTPase_activation_prot"/>
</dbReference>
<feature type="compositionally biased region" description="Low complexity" evidence="2">
    <location>
        <begin position="626"/>
        <end position="637"/>
    </location>
</feature>
<dbReference type="Gene3D" id="2.60.40.150">
    <property type="entry name" value="C2 domain"/>
    <property type="match status" value="2"/>
</dbReference>
<dbReference type="STRING" id="595528.A0A0D2VRU1"/>
<protein>
    <recommendedName>
        <fullName evidence="7">Ras GTPase-activating protein 3</fullName>
    </recommendedName>
</protein>
<dbReference type="SMART" id="SM00323">
    <property type="entry name" value="RasGAP"/>
    <property type="match status" value="1"/>
</dbReference>
<dbReference type="PANTHER" id="PTHR10194:SF60">
    <property type="entry name" value="RAS GTPASE-ACTIVATING PROTEIN RASKOL"/>
    <property type="match status" value="1"/>
</dbReference>
<dbReference type="Pfam" id="PF00168">
    <property type="entry name" value="C2"/>
    <property type="match status" value="2"/>
</dbReference>
<dbReference type="SUPFAM" id="SSF48350">
    <property type="entry name" value="GTPase activation domain, GAP"/>
    <property type="match status" value="1"/>
</dbReference>
<feature type="compositionally biased region" description="Polar residues" evidence="2">
    <location>
        <begin position="612"/>
        <end position="625"/>
    </location>
</feature>
<name>A0A0D2VRU1_CAPO3</name>
<dbReference type="InterPro" id="IPR039360">
    <property type="entry name" value="Ras_GTPase"/>
</dbReference>
<dbReference type="InterPro" id="IPR035892">
    <property type="entry name" value="C2_domain_sf"/>
</dbReference>
<dbReference type="eggNOG" id="KOG2059">
    <property type="taxonomic scope" value="Eukaryota"/>
</dbReference>
<dbReference type="OrthoDB" id="1562946at2759"/>
<dbReference type="GO" id="GO:0005096">
    <property type="term" value="F:GTPase activator activity"/>
    <property type="evidence" value="ECO:0007669"/>
    <property type="project" value="UniProtKB-KW"/>
</dbReference>
<dbReference type="Pfam" id="PF00616">
    <property type="entry name" value="RasGAP"/>
    <property type="match status" value="2"/>
</dbReference>
<evidence type="ECO:0008006" key="7">
    <source>
        <dbReference type="Google" id="ProtNLM"/>
    </source>
</evidence>
<proteinExistence type="predicted"/>
<dbReference type="Proteomes" id="UP000008743">
    <property type="component" value="Unassembled WGS sequence"/>
</dbReference>
<dbReference type="EMBL" id="KE346365">
    <property type="protein sequence ID" value="KJE93622.1"/>
    <property type="molecule type" value="Genomic_DNA"/>
</dbReference>
<dbReference type="SUPFAM" id="SSF49562">
    <property type="entry name" value="C2 domain (Calcium/lipid-binding domain, CaLB)"/>
    <property type="match status" value="2"/>
</dbReference>
<dbReference type="PROSITE" id="PS50018">
    <property type="entry name" value="RAS_GTPASE_ACTIV_2"/>
    <property type="match status" value="1"/>
</dbReference>
<feature type="region of interest" description="Disordered" evidence="2">
    <location>
        <begin position="593"/>
        <end position="637"/>
    </location>
</feature>
<dbReference type="AlphaFoldDB" id="A0A0D2VRU1"/>
<dbReference type="PANTHER" id="PTHR10194">
    <property type="entry name" value="RAS GTPASE-ACTIVATING PROTEINS"/>
    <property type="match status" value="1"/>
</dbReference>
<keyword evidence="1" id="KW-0343">GTPase activation</keyword>
<dbReference type="Gene3D" id="1.10.506.10">
    <property type="entry name" value="GTPase Activation - p120gap, domain 1"/>
    <property type="match status" value="2"/>
</dbReference>
<evidence type="ECO:0000256" key="2">
    <source>
        <dbReference type="SAM" id="MobiDB-lite"/>
    </source>
</evidence>
<evidence type="ECO:0000259" key="4">
    <source>
        <dbReference type="PROSITE" id="PS50018"/>
    </source>
</evidence>